<keyword evidence="9" id="KW-1185">Reference proteome</keyword>
<keyword evidence="5" id="KW-1133">Transmembrane helix</keyword>
<feature type="transmembrane region" description="Helical" evidence="5">
    <location>
        <begin position="243"/>
        <end position="265"/>
    </location>
</feature>
<comment type="subunit">
    <text evidence="5">Homodimer or homotetramer.</text>
</comment>
<dbReference type="PANTHER" id="PTHR43317:SF1">
    <property type="entry name" value="THERMOSPERMINE SYNTHASE ACAULIS5"/>
    <property type="match status" value="1"/>
</dbReference>
<dbReference type="Proteomes" id="UP000011704">
    <property type="component" value="Unassembled WGS sequence"/>
</dbReference>
<proteinExistence type="inferred from homology"/>
<comment type="function">
    <text evidence="5">Catalyzes the irreversible transfer of a propylamine group from the amino donor S-adenosylmethioninamine (decarboxy-AdoMet) to putrescine (1,4-diaminobutane) to yield spermidine.</text>
</comment>
<feature type="transmembrane region" description="Helical" evidence="5">
    <location>
        <begin position="426"/>
        <end position="445"/>
    </location>
</feature>
<evidence type="ECO:0000256" key="5">
    <source>
        <dbReference type="HAMAP-Rule" id="MF_00198"/>
    </source>
</evidence>
<organism evidence="8 9">
    <name type="scientific">Nitrospina gracilis (strain 3/211)</name>
    <dbReference type="NCBI Taxonomy" id="1266370"/>
    <lineage>
        <taxon>Bacteria</taxon>
        <taxon>Pseudomonadati</taxon>
        <taxon>Nitrospinota/Tectimicrobiota group</taxon>
        <taxon>Nitrospinota</taxon>
        <taxon>Nitrospinia</taxon>
        <taxon>Nitrospinales</taxon>
        <taxon>Nitrospinaceae</taxon>
        <taxon>Nitrospina</taxon>
    </lineage>
</organism>
<evidence type="ECO:0000313" key="8">
    <source>
        <dbReference type="EMBL" id="CCQ89326.1"/>
    </source>
</evidence>
<comment type="caution">
    <text evidence="8">The sequence shown here is derived from an EMBL/GenBank/DDBJ whole genome shotgun (WGS) entry which is preliminary data.</text>
</comment>
<dbReference type="EMBL" id="CAQJ01000004">
    <property type="protein sequence ID" value="CCQ89326.1"/>
    <property type="molecule type" value="Genomic_DNA"/>
</dbReference>
<evidence type="ECO:0000256" key="1">
    <source>
        <dbReference type="ARBA" id="ARBA00007867"/>
    </source>
</evidence>
<dbReference type="STRING" id="1266370.NITGR_1010041"/>
<dbReference type="PANTHER" id="PTHR43317">
    <property type="entry name" value="THERMOSPERMINE SYNTHASE ACAULIS5"/>
    <property type="match status" value="1"/>
</dbReference>
<feature type="transmembrane region" description="Helical" evidence="5">
    <location>
        <begin position="452"/>
        <end position="469"/>
    </location>
</feature>
<feature type="domain" description="PABS" evidence="7">
    <location>
        <begin position="476"/>
        <end position="717"/>
    </location>
</feature>
<dbReference type="Gene3D" id="3.40.50.150">
    <property type="entry name" value="Vaccinia Virus protein VP39"/>
    <property type="match status" value="1"/>
</dbReference>
<feature type="transmembrane region" description="Helical" evidence="5">
    <location>
        <begin position="277"/>
        <end position="299"/>
    </location>
</feature>
<dbReference type="NCBIfam" id="NF037959">
    <property type="entry name" value="MFS_SpdSyn"/>
    <property type="match status" value="1"/>
</dbReference>
<feature type="transmembrane region" description="Helical" evidence="5">
    <location>
        <begin position="123"/>
        <end position="147"/>
    </location>
</feature>
<comment type="caution">
    <text evidence="5">Lacks the conserved Asp active site.</text>
</comment>
<feature type="transmembrane region" description="Helical" evidence="5">
    <location>
        <begin position="159"/>
        <end position="181"/>
    </location>
</feature>
<dbReference type="UniPathway" id="UPA00248">
    <property type="reaction ID" value="UER00314"/>
</dbReference>
<dbReference type="HOGENOM" id="CLU_010122_1_0_0"/>
<feature type="transmembrane region" description="Helical" evidence="5">
    <location>
        <begin position="193"/>
        <end position="212"/>
    </location>
</feature>
<sequence>MRWNPIRSRGEILFGCLFLSGWTSLTYELLWIKQITLLIGGTLYAISAVLCAFMAGLAMGAWGGARILQRFTDKPDRLVRLYGVLEGSIGLYALGFPFLLQLVEVGYPLLLTLSLGSDTLLHFWEFVLTTLLMLPATFMMGATLPVIGRWRIGDRQDRIFIDLSVLYGINTLGAMGGVLYTQFAGTRFLGIEGTLYSAVALNLLVFAVCWLWRGETMPAKDVSAPSRTQSKDAKGEPPPDRKLAWLLLFLFFFSGMVALSSEILWTRVLVFPLGHSLYSFAIILATFLFGIGFGSLVAEKILGTGNWIKKFIAVEIAVGVLGLLAIPALDSLTVWTQELDRLFYDVDATAARTLWMRSLMAFGLMILPTLGFGMIFPLAGHIHFNLFGTVERTLGNSYAVNTVGAIAGTVLTPFLFVPLLGIRGSLFALFGGLLFLAVTAWAWHCGKTLKRFVTGYATAALVLAVVWAASPPNASSHTPGEGNLARIEINTPSGKLKLLDYEEGDFSTLSVVEDTRNGGRTLYVDGFSTATASDSLGGSAYMQAMGLVPMLLHPDPKDALVMCFGTGNTLGTVATFPGVSVDGVEIDRNVLGMAHWFERWNQHVLDKPNVDIHIQDARRFIRWTDRRYDVITLEPMSPVQAGVNNLYSREFYAEARARLKSGGIMMQWLPLHLVTPEDARAILNTFQAEFPHVSVWNSFLTRIVLMVGTERPLKLDKRRFDAVNQNQSLKSLAEDIGLYSFIDFMDFYISGNDALNPTWKKAPVVTDDNRILEHSDAVLVPPLKRETDESFLNLLLARVGKTPPITGVTEREAVFYESQFRLRTAQRLSVFSQRYQGAGHAQFSEKNYESAMRRVQAFLKKSGDRAVRLREGGWSPARP</sequence>
<gene>
    <name evidence="5" type="primary">speE</name>
    <name evidence="8" type="ORF">NITGR_1010041</name>
</gene>
<dbReference type="GO" id="GO:0010487">
    <property type="term" value="F:thermospermine synthase activity"/>
    <property type="evidence" value="ECO:0007669"/>
    <property type="project" value="UniProtKB-ARBA"/>
</dbReference>
<comment type="catalytic activity">
    <reaction evidence="5">
        <text>S-adenosyl 3-(methylsulfanyl)propylamine + putrescine = S-methyl-5'-thioadenosine + spermidine + H(+)</text>
        <dbReference type="Rhea" id="RHEA:12721"/>
        <dbReference type="ChEBI" id="CHEBI:15378"/>
        <dbReference type="ChEBI" id="CHEBI:17509"/>
        <dbReference type="ChEBI" id="CHEBI:57443"/>
        <dbReference type="ChEBI" id="CHEBI:57834"/>
        <dbReference type="ChEBI" id="CHEBI:326268"/>
        <dbReference type="EC" id="2.5.1.16"/>
    </reaction>
</comment>
<evidence type="ECO:0000259" key="7">
    <source>
        <dbReference type="PROSITE" id="PS51006"/>
    </source>
</evidence>
<evidence type="ECO:0000256" key="3">
    <source>
        <dbReference type="ARBA" id="ARBA00023066"/>
    </source>
</evidence>
<feature type="transmembrane region" description="Helical" evidence="5">
    <location>
        <begin position="12"/>
        <end position="32"/>
    </location>
</feature>
<dbReference type="InterPro" id="IPR036259">
    <property type="entry name" value="MFS_trans_sf"/>
</dbReference>
<keyword evidence="2 5" id="KW-0808">Transferase</keyword>
<feature type="binding site" evidence="5">
    <location>
        <begin position="616"/>
        <end position="617"/>
    </location>
    <ligand>
        <name>S-methyl-5'-thioadenosine</name>
        <dbReference type="ChEBI" id="CHEBI:17509"/>
    </ligand>
</feature>
<dbReference type="GO" id="GO:0004766">
    <property type="term" value="F:spermidine synthase activity"/>
    <property type="evidence" value="ECO:0007669"/>
    <property type="project" value="UniProtKB-UniRule"/>
</dbReference>
<feature type="transmembrane region" description="Helical" evidence="5">
    <location>
        <begin position="311"/>
        <end position="335"/>
    </location>
</feature>
<dbReference type="AlphaFoldDB" id="M1YV04"/>
<evidence type="ECO:0000313" key="9">
    <source>
        <dbReference type="Proteomes" id="UP000011704"/>
    </source>
</evidence>
<comment type="similarity">
    <text evidence="1 5">Belongs to the spermidine/spermine synthase family.</text>
</comment>
<reference evidence="8 9" key="1">
    <citation type="journal article" date="2013" name="Front. Microbiol.">
        <title>The genome of Nitrospina gracilis illuminates the metabolism and evolution of the major marine nitrite oxidizer.</title>
        <authorList>
            <person name="Luecker S."/>
            <person name="Nowka B."/>
            <person name="Rattei T."/>
            <person name="Spieck E."/>
            <person name="and Daims H."/>
        </authorList>
    </citation>
    <scope>NUCLEOTIDE SEQUENCE [LARGE SCALE GENOMIC DNA]</scope>
    <source>
        <strain evidence="8 9">3/211</strain>
    </source>
</reference>
<comment type="pathway">
    <text evidence="5">Amine and polyamine biosynthesis; spermidine biosynthesis; spermidine from putrescine: step 1/1.</text>
</comment>
<feature type="binding site" evidence="5">
    <location>
        <position position="585"/>
    </location>
    <ligand>
        <name>S-methyl-5'-thioadenosine</name>
        <dbReference type="ChEBI" id="CHEBI:17509"/>
    </ligand>
</feature>
<evidence type="ECO:0000256" key="6">
    <source>
        <dbReference type="PROSITE-ProRule" id="PRU00354"/>
    </source>
</evidence>
<name>M1YV04_NITG3</name>
<keyword evidence="3 5" id="KW-0745">Spermidine biosynthesis</keyword>
<dbReference type="SUPFAM" id="SSF103473">
    <property type="entry name" value="MFS general substrate transporter"/>
    <property type="match status" value="1"/>
</dbReference>
<feature type="transmembrane region" description="Helical" evidence="5">
    <location>
        <begin position="398"/>
        <end position="420"/>
    </location>
</feature>
<feature type="transmembrane region" description="Helical" evidence="5">
    <location>
        <begin position="81"/>
        <end position="103"/>
    </location>
</feature>
<dbReference type="GO" id="GO:0005886">
    <property type="term" value="C:plasma membrane"/>
    <property type="evidence" value="ECO:0007669"/>
    <property type="project" value="UniProtKB-SubCell"/>
</dbReference>
<dbReference type="OrthoDB" id="100936at2"/>
<evidence type="ECO:0000256" key="4">
    <source>
        <dbReference type="ARBA" id="ARBA00023115"/>
    </source>
</evidence>
<comment type="subcellular location">
    <subcellularLocation>
        <location evidence="5">Cell membrane</location>
        <topology evidence="5">Multi-pass membrane protein</topology>
    </subcellularLocation>
</comment>
<dbReference type="SUPFAM" id="SSF53335">
    <property type="entry name" value="S-adenosyl-L-methionine-dependent methyltransferases"/>
    <property type="match status" value="1"/>
</dbReference>
<dbReference type="CDD" id="cd02440">
    <property type="entry name" value="AdoMet_MTases"/>
    <property type="match status" value="1"/>
</dbReference>
<comment type="caution">
    <text evidence="5 6">Lacks conserved residue(s) required for the propagation of feature annotation.</text>
</comment>
<dbReference type="PROSITE" id="PS51006">
    <property type="entry name" value="PABS_2"/>
    <property type="match status" value="1"/>
</dbReference>
<dbReference type="HAMAP" id="MF_00198">
    <property type="entry name" value="Spermidine_synth"/>
    <property type="match status" value="1"/>
</dbReference>
<dbReference type="GO" id="GO:0008295">
    <property type="term" value="P:spermidine biosynthetic process"/>
    <property type="evidence" value="ECO:0007669"/>
    <property type="project" value="UniProtKB-UniRule"/>
</dbReference>
<protein>
    <recommendedName>
        <fullName evidence="5">Polyamine aminopropyltransferase</fullName>
    </recommendedName>
    <alternativeName>
        <fullName evidence="5">Putrescine aminopropyltransferase</fullName>
        <shortName evidence="5">PAPT</shortName>
    </alternativeName>
    <alternativeName>
        <fullName evidence="5">Spermidine synthase</fullName>
        <shortName evidence="5">SPDS</shortName>
        <shortName evidence="5">SPDSY</shortName>
        <ecNumber evidence="5">2.5.1.16</ecNumber>
    </alternativeName>
</protein>
<accession>M1YV04</accession>
<dbReference type="InterPro" id="IPR001045">
    <property type="entry name" value="Spermi_synthase"/>
</dbReference>
<evidence type="ECO:0000256" key="2">
    <source>
        <dbReference type="ARBA" id="ARBA00022679"/>
    </source>
</evidence>
<feature type="transmembrane region" description="Helical" evidence="5">
    <location>
        <begin position="38"/>
        <end position="60"/>
    </location>
</feature>
<dbReference type="Pfam" id="PF01564">
    <property type="entry name" value="Spermine_synth"/>
    <property type="match status" value="1"/>
</dbReference>
<keyword evidence="5" id="KW-0812">Transmembrane</keyword>
<keyword evidence="5" id="KW-1003">Cell membrane</keyword>
<dbReference type="EC" id="2.5.1.16" evidence="5"/>
<dbReference type="InterPro" id="IPR029063">
    <property type="entry name" value="SAM-dependent_MTases_sf"/>
</dbReference>
<keyword evidence="4 5" id="KW-0620">Polyamine biosynthesis</keyword>
<dbReference type="InterPro" id="IPR030374">
    <property type="entry name" value="PABS"/>
</dbReference>
<keyword evidence="5" id="KW-0472">Membrane</keyword>
<feature type="transmembrane region" description="Helical" evidence="5">
    <location>
        <begin position="355"/>
        <end position="378"/>
    </location>
</feature>
<dbReference type="InParanoid" id="M1YV04"/>